<keyword evidence="2" id="KW-1185">Reference proteome</keyword>
<dbReference type="PANTHER" id="PTHR47076">
    <property type="entry name" value="NHL DOMAIN PROTEIN"/>
    <property type="match status" value="1"/>
</dbReference>
<gene>
    <name evidence="1" type="ORF">RGQ29_029934</name>
</gene>
<protein>
    <submittedName>
        <fullName evidence="1">Uncharacterized protein</fullName>
    </submittedName>
</protein>
<dbReference type="AlphaFoldDB" id="A0AAN7EGP4"/>
<comment type="caution">
    <text evidence="1">The sequence shown here is derived from an EMBL/GenBank/DDBJ whole genome shotgun (WGS) entry which is preliminary data.</text>
</comment>
<organism evidence="1 2">
    <name type="scientific">Quercus rubra</name>
    <name type="common">Northern red oak</name>
    <name type="synonym">Quercus borealis</name>
    <dbReference type="NCBI Taxonomy" id="3512"/>
    <lineage>
        <taxon>Eukaryota</taxon>
        <taxon>Viridiplantae</taxon>
        <taxon>Streptophyta</taxon>
        <taxon>Embryophyta</taxon>
        <taxon>Tracheophyta</taxon>
        <taxon>Spermatophyta</taxon>
        <taxon>Magnoliopsida</taxon>
        <taxon>eudicotyledons</taxon>
        <taxon>Gunneridae</taxon>
        <taxon>Pentapetalae</taxon>
        <taxon>rosids</taxon>
        <taxon>fabids</taxon>
        <taxon>Fagales</taxon>
        <taxon>Fagaceae</taxon>
        <taxon>Quercus</taxon>
    </lineage>
</organism>
<evidence type="ECO:0000313" key="1">
    <source>
        <dbReference type="EMBL" id="KAK4571328.1"/>
    </source>
</evidence>
<name>A0AAN7EGP4_QUERU</name>
<sequence>MAPLYEKLLKENEEGEAMYDYDDDFASGLGCGCFSTFGQKGELRESWWKNKLNKVRQVTEVSTRPKWKTFVRKFNRFGINKNKKGRNKFQYDPESYALKFDGGFDCEEDDLVLCYLSRFAAPIHNHEEQRRTGTPALIG</sequence>
<reference evidence="1 2" key="1">
    <citation type="journal article" date="2023" name="G3 (Bethesda)">
        <title>A haplotype-resolved chromosome-scale genome for Quercus rubra L. provides insights into the genetics of adaptive traits for red oak species.</title>
        <authorList>
            <person name="Kapoor B."/>
            <person name="Jenkins J."/>
            <person name="Schmutz J."/>
            <person name="Zhebentyayeva T."/>
            <person name="Kuelheim C."/>
            <person name="Coggeshall M."/>
            <person name="Heim C."/>
            <person name="Lasky J.R."/>
            <person name="Leites L."/>
            <person name="Islam-Faridi N."/>
            <person name="Romero-Severson J."/>
            <person name="DeLeo V.L."/>
            <person name="Lucas S.M."/>
            <person name="Lazic D."/>
            <person name="Gailing O."/>
            <person name="Carlson J."/>
            <person name="Staton M."/>
        </authorList>
    </citation>
    <scope>NUCLEOTIDE SEQUENCE [LARGE SCALE GENOMIC DNA]</scope>
    <source>
        <strain evidence="1">Pseudo-F2</strain>
    </source>
</reference>
<dbReference type="Proteomes" id="UP001324115">
    <property type="component" value="Unassembled WGS sequence"/>
</dbReference>
<accession>A0AAN7EGP4</accession>
<proteinExistence type="predicted"/>
<dbReference type="PANTHER" id="PTHR47076:SF1">
    <property type="entry name" value="NHL DOMAIN PROTEIN"/>
    <property type="match status" value="1"/>
</dbReference>
<evidence type="ECO:0000313" key="2">
    <source>
        <dbReference type="Proteomes" id="UP001324115"/>
    </source>
</evidence>
<dbReference type="EMBL" id="JAXUIC010000009">
    <property type="protein sequence ID" value="KAK4571328.1"/>
    <property type="molecule type" value="Genomic_DNA"/>
</dbReference>